<proteinExistence type="predicted"/>
<gene>
    <name evidence="1" type="ORF">EYB53_017830</name>
</gene>
<evidence type="ECO:0000313" key="1">
    <source>
        <dbReference type="EMBL" id="MBP1467578.1"/>
    </source>
</evidence>
<keyword evidence="2" id="KW-1185">Reference proteome</keyword>
<dbReference type="EMBL" id="SIJK02000037">
    <property type="protein sequence ID" value="MBP1467578.1"/>
    <property type="molecule type" value="Genomic_DNA"/>
</dbReference>
<name>A0ABS4DDS7_9CHLR</name>
<dbReference type="RefSeq" id="WP_205712680.1">
    <property type="nucleotide sequence ID" value="NZ_SIJK02000037.1"/>
</dbReference>
<evidence type="ECO:0000313" key="2">
    <source>
        <dbReference type="Proteomes" id="UP001193081"/>
    </source>
</evidence>
<comment type="caution">
    <text evidence="1">The sequence shown here is derived from an EMBL/GenBank/DDBJ whole genome shotgun (WGS) entry which is preliminary data.</text>
</comment>
<protein>
    <submittedName>
        <fullName evidence="1">Uncharacterized protein</fullName>
    </submittedName>
</protein>
<organism evidence="1 2">
    <name type="scientific">Candidatus Chloroploca mongolica</name>
    <dbReference type="NCBI Taxonomy" id="2528176"/>
    <lineage>
        <taxon>Bacteria</taxon>
        <taxon>Bacillati</taxon>
        <taxon>Chloroflexota</taxon>
        <taxon>Chloroflexia</taxon>
        <taxon>Chloroflexales</taxon>
        <taxon>Chloroflexineae</taxon>
        <taxon>Oscillochloridaceae</taxon>
        <taxon>Candidatus Chloroploca</taxon>
    </lineage>
</organism>
<accession>A0ABS4DDS7</accession>
<dbReference type="Proteomes" id="UP001193081">
    <property type="component" value="Unassembled WGS sequence"/>
</dbReference>
<sequence>MAIDTIRLLTDSAAQLYASLDRLRPLGDPDATFDVWRAGLGMLDDADEQQLRRNYRRLFTMITEIEGLVCSRATAVALVRAHAMAIAAESCQLTQPHDSGYNK</sequence>
<reference evidence="1 2" key="1">
    <citation type="submission" date="2021-03" db="EMBL/GenBank/DDBJ databases">
        <authorList>
            <person name="Grouzdev D.S."/>
        </authorList>
    </citation>
    <scope>NUCLEOTIDE SEQUENCE [LARGE SCALE GENOMIC DNA]</scope>
    <source>
        <strain evidence="1 2">M50-1</strain>
    </source>
</reference>